<protein>
    <submittedName>
        <fullName evidence="1">Uncharacterized protein</fullName>
    </submittedName>
</protein>
<keyword evidence="2" id="KW-1185">Reference proteome</keyword>
<accession>A0AAD4D1A1</accession>
<reference evidence="1" key="1">
    <citation type="journal article" date="2020" name="Fungal Divers.">
        <title>Resolving the Mortierellaceae phylogeny through synthesis of multi-gene phylogenetics and phylogenomics.</title>
        <authorList>
            <person name="Vandepol N."/>
            <person name="Liber J."/>
            <person name="Desiro A."/>
            <person name="Na H."/>
            <person name="Kennedy M."/>
            <person name="Barry K."/>
            <person name="Grigoriev I.V."/>
            <person name="Miller A.N."/>
            <person name="O'Donnell K."/>
            <person name="Stajich J.E."/>
            <person name="Bonito G."/>
        </authorList>
    </citation>
    <scope>NUCLEOTIDE SEQUENCE</scope>
    <source>
        <strain evidence="1">NRRL 28262</strain>
    </source>
</reference>
<name>A0AAD4D1A1_9FUNG</name>
<organism evidence="1 2">
    <name type="scientific">Linnemannia exigua</name>
    <dbReference type="NCBI Taxonomy" id="604196"/>
    <lineage>
        <taxon>Eukaryota</taxon>
        <taxon>Fungi</taxon>
        <taxon>Fungi incertae sedis</taxon>
        <taxon>Mucoromycota</taxon>
        <taxon>Mortierellomycotina</taxon>
        <taxon>Mortierellomycetes</taxon>
        <taxon>Mortierellales</taxon>
        <taxon>Mortierellaceae</taxon>
        <taxon>Linnemannia</taxon>
    </lineage>
</organism>
<dbReference type="AlphaFoldDB" id="A0AAD4D1A1"/>
<comment type="caution">
    <text evidence="1">The sequence shown here is derived from an EMBL/GenBank/DDBJ whole genome shotgun (WGS) entry which is preliminary data.</text>
</comment>
<proteinExistence type="predicted"/>
<gene>
    <name evidence="1" type="ORF">BGZ95_006142</name>
</gene>
<evidence type="ECO:0000313" key="1">
    <source>
        <dbReference type="EMBL" id="KAG0254061.1"/>
    </source>
</evidence>
<dbReference type="EMBL" id="JAAAIL010002857">
    <property type="protein sequence ID" value="KAG0254061.1"/>
    <property type="molecule type" value="Genomic_DNA"/>
</dbReference>
<sequence length="88" mass="10600">DGKWICKDLKTLRIRIKDLDTKEKILKAIALWRKGCWRRWREQAGTPVGEEGRLDETDMSIEARVARHLLKFHKLWKVWLGYQTWNPI</sequence>
<feature type="non-terminal residue" evidence="1">
    <location>
        <position position="1"/>
    </location>
</feature>
<dbReference type="Proteomes" id="UP001194580">
    <property type="component" value="Unassembled WGS sequence"/>
</dbReference>
<evidence type="ECO:0000313" key="2">
    <source>
        <dbReference type="Proteomes" id="UP001194580"/>
    </source>
</evidence>